<dbReference type="AlphaFoldDB" id="A0A4R8GZ45"/>
<evidence type="ECO:0000313" key="3">
    <source>
        <dbReference type="Proteomes" id="UP000295832"/>
    </source>
</evidence>
<gene>
    <name evidence="2" type="ORF">C7959_11020</name>
</gene>
<keyword evidence="3" id="KW-1185">Reference proteome</keyword>
<evidence type="ECO:0000313" key="2">
    <source>
        <dbReference type="EMBL" id="TDX51776.1"/>
    </source>
</evidence>
<reference evidence="2 3" key="1">
    <citation type="submission" date="2019-03" db="EMBL/GenBank/DDBJ databases">
        <title>Subsurface microbial communities from deep shales in Ohio and West Virginia, USA.</title>
        <authorList>
            <person name="Wrighton K."/>
        </authorList>
    </citation>
    <scope>NUCLEOTIDE SEQUENCE [LARGE SCALE GENOMIC DNA]</scope>
    <source>
        <strain evidence="2 3">MSL 6dP</strain>
    </source>
</reference>
<dbReference type="EMBL" id="SOEG01000010">
    <property type="protein sequence ID" value="TDX51776.1"/>
    <property type="molecule type" value="Genomic_DNA"/>
</dbReference>
<proteinExistence type="predicted"/>
<organism evidence="2 3">
    <name type="scientific">Orenia marismortui</name>
    <dbReference type="NCBI Taxonomy" id="46469"/>
    <lineage>
        <taxon>Bacteria</taxon>
        <taxon>Bacillati</taxon>
        <taxon>Bacillota</taxon>
        <taxon>Clostridia</taxon>
        <taxon>Halanaerobiales</taxon>
        <taxon>Halobacteroidaceae</taxon>
        <taxon>Orenia</taxon>
    </lineage>
</organism>
<accession>A0A4R8GZ45</accession>
<keyword evidence="1" id="KW-0732">Signal</keyword>
<dbReference type="Proteomes" id="UP000295832">
    <property type="component" value="Unassembled WGS sequence"/>
</dbReference>
<protein>
    <submittedName>
        <fullName evidence="2">Uncharacterized protein</fullName>
    </submittedName>
</protein>
<comment type="caution">
    <text evidence="2">The sequence shown here is derived from an EMBL/GenBank/DDBJ whole genome shotgun (WGS) entry which is preliminary data.</text>
</comment>
<evidence type="ECO:0000256" key="1">
    <source>
        <dbReference type="SAM" id="SignalP"/>
    </source>
</evidence>
<dbReference type="STRING" id="926561.GCA_000379025_02248"/>
<sequence length="150" mass="17832">MFNNTKITFKFSLRCFFIILFCLLLNSKAAFAQEVKINTLLTTEGLNKDGFPVTYKNNFSLSDDKGVQYYVEWIDDQNKHDILIKWFDSKDKLINYLLLKNFSKNIVRDYISFIKKNRSQFMIPNQLGAYYIYLYIDNKLVSITKFNIIK</sequence>
<feature type="chain" id="PRO_5020759326" evidence="1">
    <location>
        <begin position="33"/>
        <end position="150"/>
    </location>
</feature>
<name>A0A4R8GZ45_9FIRM</name>
<feature type="signal peptide" evidence="1">
    <location>
        <begin position="1"/>
        <end position="32"/>
    </location>
</feature>